<evidence type="ECO:0000256" key="2">
    <source>
        <dbReference type="ARBA" id="ARBA00022824"/>
    </source>
</evidence>
<evidence type="ECO:0008006" key="10">
    <source>
        <dbReference type="Google" id="ProtNLM"/>
    </source>
</evidence>
<dbReference type="HAMAP" id="MF_03058">
    <property type="entry name" value="VMA21"/>
    <property type="match status" value="1"/>
</dbReference>
<comment type="caution">
    <text evidence="8">The sequence shown here is derived from an EMBL/GenBank/DDBJ whole genome shotgun (WGS) entry which is preliminary data.</text>
</comment>
<comment type="similarity">
    <text evidence="6">Belongs to the VMA21 family.</text>
</comment>
<proteinExistence type="inferred from homology"/>
<dbReference type="PANTHER" id="PTHR31792:SF3">
    <property type="entry name" value="VACUOLAR ATPASE ASSEMBLY INTEGRAL MEMBRANE PROTEIN VMA21"/>
    <property type="match status" value="1"/>
</dbReference>
<dbReference type="Proteomes" id="UP000799441">
    <property type="component" value="Unassembled WGS sequence"/>
</dbReference>
<keyword evidence="3 6" id="KW-1133">Transmembrane helix</keyword>
<dbReference type="GO" id="GO:0012507">
    <property type="term" value="C:ER to Golgi transport vesicle membrane"/>
    <property type="evidence" value="ECO:0007669"/>
    <property type="project" value="UniProtKB-SubCell"/>
</dbReference>
<reference evidence="8" key="1">
    <citation type="journal article" date="2020" name="Stud. Mycol.">
        <title>101 Dothideomycetes genomes: a test case for predicting lifestyles and emergence of pathogens.</title>
        <authorList>
            <person name="Haridas S."/>
            <person name="Albert R."/>
            <person name="Binder M."/>
            <person name="Bloem J."/>
            <person name="Labutti K."/>
            <person name="Salamov A."/>
            <person name="Andreopoulos B."/>
            <person name="Baker S."/>
            <person name="Barry K."/>
            <person name="Bills G."/>
            <person name="Bluhm B."/>
            <person name="Cannon C."/>
            <person name="Castanera R."/>
            <person name="Culley D."/>
            <person name="Daum C."/>
            <person name="Ezra D."/>
            <person name="Gonzalez J."/>
            <person name="Henrissat B."/>
            <person name="Kuo A."/>
            <person name="Liang C."/>
            <person name="Lipzen A."/>
            <person name="Lutzoni F."/>
            <person name="Magnuson J."/>
            <person name="Mondo S."/>
            <person name="Nolan M."/>
            <person name="Ohm R."/>
            <person name="Pangilinan J."/>
            <person name="Park H.-J."/>
            <person name="Ramirez L."/>
            <person name="Alfaro M."/>
            <person name="Sun H."/>
            <person name="Tritt A."/>
            <person name="Yoshinaga Y."/>
            <person name="Zwiers L.-H."/>
            <person name="Turgeon B."/>
            <person name="Goodwin S."/>
            <person name="Spatafora J."/>
            <person name="Crous P."/>
            <person name="Grigoriev I."/>
        </authorList>
    </citation>
    <scope>NUCLEOTIDE SEQUENCE</scope>
    <source>
        <strain evidence="8">CBS 116435</strain>
    </source>
</reference>
<sequence>MATRRGESQEKAQDGFSSPPSSSTKSDITPAVAPNVIAKLLGFTFAMITFPISSYFLSRDYLFKGNATWAGGFAALVANVVLLSYCVIAFQDDKTERELDEAERKKTR</sequence>
<dbReference type="Pfam" id="PF09446">
    <property type="entry name" value="VMA21"/>
    <property type="match status" value="1"/>
</dbReference>
<dbReference type="GO" id="GO:0070072">
    <property type="term" value="P:vacuolar proton-transporting V-type ATPase complex assembly"/>
    <property type="evidence" value="ECO:0007669"/>
    <property type="project" value="UniProtKB-UniRule"/>
</dbReference>
<dbReference type="EMBL" id="MU003805">
    <property type="protein sequence ID" value="KAF2719931.1"/>
    <property type="molecule type" value="Genomic_DNA"/>
</dbReference>
<keyword evidence="9" id="KW-1185">Reference proteome</keyword>
<evidence type="ECO:0000256" key="6">
    <source>
        <dbReference type="HAMAP-Rule" id="MF_03058"/>
    </source>
</evidence>
<dbReference type="AlphaFoldDB" id="A0A9P4Q7M3"/>
<dbReference type="PANTHER" id="PTHR31792">
    <property type="entry name" value="VACUOLAR ATPASE ASSEMBLY INTEGRAL MEMBRANE PROTEIN VMA21"/>
    <property type="match status" value="1"/>
</dbReference>
<dbReference type="InterPro" id="IPR019013">
    <property type="entry name" value="Vma21"/>
</dbReference>
<evidence type="ECO:0000256" key="3">
    <source>
        <dbReference type="ARBA" id="ARBA00022989"/>
    </source>
</evidence>
<organism evidence="8 9">
    <name type="scientific">Polychaeton citri CBS 116435</name>
    <dbReference type="NCBI Taxonomy" id="1314669"/>
    <lineage>
        <taxon>Eukaryota</taxon>
        <taxon>Fungi</taxon>
        <taxon>Dikarya</taxon>
        <taxon>Ascomycota</taxon>
        <taxon>Pezizomycotina</taxon>
        <taxon>Dothideomycetes</taxon>
        <taxon>Dothideomycetidae</taxon>
        <taxon>Capnodiales</taxon>
        <taxon>Capnodiaceae</taxon>
        <taxon>Polychaeton</taxon>
    </lineage>
</organism>
<evidence type="ECO:0000313" key="9">
    <source>
        <dbReference type="Proteomes" id="UP000799441"/>
    </source>
</evidence>
<comment type="subcellular location">
    <subcellularLocation>
        <location evidence="6">Endoplasmic reticulum membrane</location>
        <topology evidence="6">Multi-pass membrane protein</topology>
    </subcellularLocation>
    <subcellularLocation>
        <location evidence="6">Endoplasmic reticulum-Golgi intermediate compartment membrane</location>
        <topology evidence="6">Multi-pass membrane protein</topology>
    </subcellularLocation>
    <subcellularLocation>
        <location evidence="6">Cytoplasmic vesicle</location>
        <location evidence="6">COPII-coated vesicle membrane</location>
        <topology evidence="6">Multi-pass membrane protein</topology>
    </subcellularLocation>
</comment>
<name>A0A9P4Q7M3_9PEZI</name>
<dbReference type="GO" id="GO:0033116">
    <property type="term" value="C:endoplasmic reticulum-Golgi intermediate compartment membrane"/>
    <property type="evidence" value="ECO:0007669"/>
    <property type="project" value="UniProtKB-SubCell"/>
</dbReference>
<keyword evidence="5 6" id="KW-0968">Cytoplasmic vesicle</keyword>
<feature type="short sequence motif" description="Prevents secretion from ER" evidence="6">
    <location>
        <begin position="105"/>
        <end position="108"/>
    </location>
</feature>
<protein>
    <recommendedName>
        <fullName evidence="10">Vacuolar ATPase assembly integral membrane protein VMA21</fullName>
    </recommendedName>
</protein>
<evidence type="ECO:0000256" key="7">
    <source>
        <dbReference type="SAM" id="MobiDB-lite"/>
    </source>
</evidence>
<feature type="transmembrane region" description="Helical" evidence="6">
    <location>
        <begin position="36"/>
        <end position="57"/>
    </location>
</feature>
<comment type="function">
    <text evidence="6">Required for the assembly of the V0 complex of the vacuolar ATPase (V-ATPase) in the endoplasmic reticulum.</text>
</comment>
<keyword evidence="2 6" id="KW-0256">Endoplasmic reticulum</keyword>
<feature type="transmembrane region" description="Helical" evidence="6">
    <location>
        <begin position="69"/>
        <end position="90"/>
    </location>
</feature>
<feature type="region of interest" description="Disordered" evidence="7">
    <location>
        <begin position="1"/>
        <end position="28"/>
    </location>
</feature>
<accession>A0A9P4Q7M3</accession>
<keyword evidence="1 6" id="KW-0812">Transmembrane</keyword>
<evidence type="ECO:0000313" key="8">
    <source>
        <dbReference type="EMBL" id="KAF2719931.1"/>
    </source>
</evidence>
<dbReference type="GO" id="GO:0005789">
    <property type="term" value="C:endoplasmic reticulum membrane"/>
    <property type="evidence" value="ECO:0007669"/>
    <property type="project" value="UniProtKB-SubCell"/>
</dbReference>
<evidence type="ECO:0000256" key="1">
    <source>
        <dbReference type="ARBA" id="ARBA00022692"/>
    </source>
</evidence>
<feature type="compositionally biased region" description="Basic and acidic residues" evidence="7">
    <location>
        <begin position="1"/>
        <end position="13"/>
    </location>
</feature>
<gene>
    <name evidence="8" type="ORF">K431DRAFT_286240</name>
</gene>
<evidence type="ECO:0000256" key="5">
    <source>
        <dbReference type="ARBA" id="ARBA00023329"/>
    </source>
</evidence>
<keyword evidence="4 6" id="KW-0472">Membrane</keyword>
<evidence type="ECO:0000256" key="4">
    <source>
        <dbReference type="ARBA" id="ARBA00023136"/>
    </source>
</evidence>
<dbReference type="OrthoDB" id="160405at2759"/>